<dbReference type="RefSeq" id="WP_048466263.1">
    <property type="nucleotide sequence ID" value="NZ_LABX01000195.1"/>
</dbReference>
<comment type="catalytic activity">
    <reaction evidence="1">
        <text>ATP + protein L-histidine = ADP + protein N-phospho-L-histidine.</text>
        <dbReference type="EC" id="2.7.13.3"/>
    </reaction>
</comment>
<protein>
    <recommendedName>
        <fullName evidence="2">histidine kinase</fullName>
        <ecNumber evidence="2">2.7.13.3</ecNumber>
    </recommendedName>
</protein>
<reference evidence="7 8" key="1">
    <citation type="submission" date="2015-03" db="EMBL/GenBank/DDBJ databases">
        <title>Genome sequencing of Methylobacterium aquaticum DSM16371 type strain.</title>
        <authorList>
            <person name="Chaudhry V."/>
            <person name="Patil P.B."/>
        </authorList>
    </citation>
    <scope>NUCLEOTIDE SEQUENCE [LARGE SCALE GENOMIC DNA]</scope>
    <source>
        <strain evidence="7 8">DSM 16371</strain>
    </source>
</reference>
<dbReference type="Proteomes" id="UP000035929">
    <property type="component" value="Unassembled WGS sequence"/>
</dbReference>
<evidence type="ECO:0000256" key="5">
    <source>
        <dbReference type="ARBA" id="ARBA00022777"/>
    </source>
</evidence>
<keyword evidence="3" id="KW-0597">Phosphoprotein</keyword>
<comment type="caution">
    <text evidence="7">The sequence shown here is derived from an EMBL/GenBank/DDBJ whole genome shotgun (WGS) entry which is preliminary data.</text>
</comment>
<dbReference type="PATRIC" id="fig|270351.6.peg.2675"/>
<gene>
    <name evidence="7" type="ORF">VP06_23815</name>
</gene>
<dbReference type="EMBL" id="LABX01000195">
    <property type="protein sequence ID" value="KMO29758.1"/>
    <property type="molecule type" value="Genomic_DNA"/>
</dbReference>
<accession>A0A0J6S8N7</accession>
<dbReference type="InterPro" id="IPR035965">
    <property type="entry name" value="PAS-like_dom_sf"/>
</dbReference>
<dbReference type="PANTHER" id="PTHR43304:SF1">
    <property type="entry name" value="PAC DOMAIN-CONTAINING PROTEIN"/>
    <property type="match status" value="1"/>
</dbReference>
<organism evidence="7 8">
    <name type="scientific">Methylobacterium aquaticum</name>
    <dbReference type="NCBI Taxonomy" id="270351"/>
    <lineage>
        <taxon>Bacteria</taxon>
        <taxon>Pseudomonadati</taxon>
        <taxon>Pseudomonadota</taxon>
        <taxon>Alphaproteobacteria</taxon>
        <taxon>Hyphomicrobiales</taxon>
        <taxon>Methylobacteriaceae</taxon>
        <taxon>Methylobacterium</taxon>
    </lineage>
</organism>
<name>A0A0J6S8N7_9HYPH</name>
<dbReference type="CDD" id="cd00130">
    <property type="entry name" value="PAS"/>
    <property type="match status" value="1"/>
</dbReference>
<dbReference type="Gene3D" id="3.30.450.20">
    <property type="entry name" value="PAS domain"/>
    <property type="match status" value="1"/>
</dbReference>
<dbReference type="InterPro" id="IPR001387">
    <property type="entry name" value="Cro/C1-type_HTH"/>
</dbReference>
<dbReference type="InterPro" id="IPR010982">
    <property type="entry name" value="Lambda_DNA-bd_dom_sf"/>
</dbReference>
<dbReference type="Gene3D" id="1.10.260.40">
    <property type="entry name" value="lambda repressor-like DNA-binding domains"/>
    <property type="match status" value="1"/>
</dbReference>
<dbReference type="SUPFAM" id="SSF47413">
    <property type="entry name" value="lambda repressor-like DNA-binding domains"/>
    <property type="match status" value="1"/>
</dbReference>
<keyword evidence="4" id="KW-0808">Transferase</keyword>
<evidence type="ECO:0000256" key="1">
    <source>
        <dbReference type="ARBA" id="ARBA00000085"/>
    </source>
</evidence>
<evidence type="ECO:0000313" key="8">
    <source>
        <dbReference type="Proteomes" id="UP000035929"/>
    </source>
</evidence>
<evidence type="ECO:0000256" key="2">
    <source>
        <dbReference type="ARBA" id="ARBA00012438"/>
    </source>
</evidence>
<dbReference type="GO" id="GO:0003677">
    <property type="term" value="F:DNA binding"/>
    <property type="evidence" value="ECO:0007669"/>
    <property type="project" value="InterPro"/>
</dbReference>
<dbReference type="PANTHER" id="PTHR43304">
    <property type="entry name" value="PHYTOCHROME-LIKE PROTEIN CPH1"/>
    <property type="match status" value="1"/>
</dbReference>
<evidence type="ECO:0000313" key="7">
    <source>
        <dbReference type="EMBL" id="KMO29758.1"/>
    </source>
</evidence>
<feature type="domain" description="HTH cro/C1-type" evidence="6">
    <location>
        <begin position="271"/>
        <end position="300"/>
    </location>
</feature>
<dbReference type="SUPFAM" id="SSF55785">
    <property type="entry name" value="PYP-like sensor domain (PAS domain)"/>
    <property type="match status" value="2"/>
</dbReference>
<evidence type="ECO:0000259" key="6">
    <source>
        <dbReference type="PROSITE" id="PS50943"/>
    </source>
</evidence>
<dbReference type="Pfam" id="PF08447">
    <property type="entry name" value="PAS_3"/>
    <property type="match status" value="1"/>
</dbReference>
<dbReference type="InterPro" id="IPR000014">
    <property type="entry name" value="PAS"/>
</dbReference>
<dbReference type="EC" id="2.7.13.3" evidence="2"/>
<evidence type="ECO:0000256" key="3">
    <source>
        <dbReference type="ARBA" id="ARBA00022553"/>
    </source>
</evidence>
<dbReference type="InterPro" id="IPR052162">
    <property type="entry name" value="Sensor_kinase/Photoreceptor"/>
</dbReference>
<sequence>MRAADLCFAPADFLRLTENAGLTGNWAWIFASDRQTWSPGLFRLLGLDPGRTLPSYALLVDLVHPDDRPNLVSAADLRQGLALPAREIRIMRPDGTLRTLTIRTELHMTPEGLPLAAAGLVCDVTDSAALLRLRRADQRRQSAWFETARMLFIPVGLDGTFHFPLEAARFAGRPIEDIKADPFADVVPEERAAFRDSIARRDAGGVFHAAPLLHHRNREPERYRVLSVPVHDERGHLIERNGLVYPAALVDPPMVRLVQAGLEQAVEGHHLRAARALLDWSMTHLAEASGLSLSTVRRLEENAEGQGARSRHKAITALRAAGIRFILLDEGGLAVARV</sequence>
<dbReference type="PROSITE" id="PS50943">
    <property type="entry name" value="HTH_CROC1"/>
    <property type="match status" value="1"/>
</dbReference>
<dbReference type="GO" id="GO:0004673">
    <property type="term" value="F:protein histidine kinase activity"/>
    <property type="evidence" value="ECO:0007669"/>
    <property type="project" value="UniProtKB-EC"/>
</dbReference>
<dbReference type="CDD" id="cd00093">
    <property type="entry name" value="HTH_XRE"/>
    <property type="match status" value="1"/>
</dbReference>
<proteinExistence type="predicted"/>
<dbReference type="InterPro" id="IPR013655">
    <property type="entry name" value="PAS_fold_3"/>
</dbReference>
<evidence type="ECO:0000256" key="4">
    <source>
        <dbReference type="ARBA" id="ARBA00022679"/>
    </source>
</evidence>
<dbReference type="AlphaFoldDB" id="A0A0J6S8N7"/>
<keyword evidence="5" id="KW-0418">Kinase</keyword>
<dbReference type="Gene3D" id="2.10.70.100">
    <property type="match status" value="1"/>
</dbReference>